<name>A0A511N7K7_DEIC1</name>
<keyword evidence="6 8" id="KW-0503">Monooxygenase</keyword>
<evidence type="ECO:0000256" key="8">
    <source>
        <dbReference type="RuleBase" id="RU000461"/>
    </source>
</evidence>
<dbReference type="Proteomes" id="UP000321306">
    <property type="component" value="Unassembled WGS sequence"/>
</dbReference>
<dbReference type="PRINTS" id="PR00463">
    <property type="entry name" value="EP450I"/>
</dbReference>
<evidence type="ECO:0000256" key="3">
    <source>
        <dbReference type="ARBA" id="ARBA00022723"/>
    </source>
</evidence>
<accession>A0A511N7K7</accession>
<evidence type="ECO:0000313" key="10">
    <source>
        <dbReference type="Proteomes" id="UP000321306"/>
    </source>
</evidence>
<organism evidence="9 10">
    <name type="scientific">Deinococcus cellulosilyticus (strain DSM 18568 / NBRC 106333 / KACC 11606 / 5516J-15)</name>
    <dbReference type="NCBI Taxonomy" id="1223518"/>
    <lineage>
        <taxon>Bacteria</taxon>
        <taxon>Thermotogati</taxon>
        <taxon>Deinococcota</taxon>
        <taxon>Deinococci</taxon>
        <taxon>Deinococcales</taxon>
        <taxon>Deinococcaceae</taxon>
        <taxon>Deinococcus</taxon>
    </lineage>
</organism>
<dbReference type="InterPro" id="IPR001128">
    <property type="entry name" value="Cyt_P450"/>
</dbReference>
<dbReference type="PRINTS" id="PR00385">
    <property type="entry name" value="P450"/>
</dbReference>
<dbReference type="Gene3D" id="1.10.630.10">
    <property type="entry name" value="Cytochrome P450"/>
    <property type="match status" value="1"/>
</dbReference>
<dbReference type="CDD" id="cd20620">
    <property type="entry name" value="CYP132-like"/>
    <property type="match status" value="1"/>
</dbReference>
<evidence type="ECO:0000313" key="9">
    <source>
        <dbReference type="EMBL" id="GEM48825.1"/>
    </source>
</evidence>
<dbReference type="Pfam" id="PF00067">
    <property type="entry name" value="p450"/>
    <property type="match status" value="1"/>
</dbReference>
<reference evidence="9 10" key="1">
    <citation type="submission" date="2019-07" db="EMBL/GenBank/DDBJ databases">
        <title>Whole genome shotgun sequence of Deinococcus cellulosilyticus NBRC 106333.</title>
        <authorList>
            <person name="Hosoyama A."/>
            <person name="Uohara A."/>
            <person name="Ohji S."/>
            <person name="Ichikawa N."/>
        </authorList>
    </citation>
    <scope>NUCLEOTIDE SEQUENCE [LARGE SCALE GENOMIC DNA]</scope>
    <source>
        <strain evidence="9 10">NBRC 106333</strain>
    </source>
</reference>
<dbReference type="GO" id="GO:0004497">
    <property type="term" value="F:monooxygenase activity"/>
    <property type="evidence" value="ECO:0007669"/>
    <property type="project" value="UniProtKB-KW"/>
</dbReference>
<keyword evidence="4 8" id="KW-0560">Oxidoreductase</keyword>
<keyword evidence="5 7" id="KW-0408">Iron</keyword>
<evidence type="ECO:0000256" key="2">
    <source>
        <dbReference type="ARBA" id="ARBA00022617"/>
    </source>
</evidence>
<evidence type="ECO:0000256" key="6">
    <source>
        <dbReference type="ARBA" id="ARBA00023033"/>
    </source>
</evidence>
<dbReference type="InterPro" id="IPR002401">
    <property type="entry name" value="Cyt_P450_E_grp-I"/>
</dbReference>
<dbReference type="InterPro" id="IPR050196">
    <property type="entry name" value="Cytochrome_P450_Monoox"/>
</dbReference>
<protein>
    <submittedName>
        <fullName evidence="9">Cytochrome P450</fullName>
    </submittedName>
</protein>
<evidence type="ECO:0000256" key="1">
    <source>
        <dbReference type="ARBA" id="ARBA00010617"/>
    </source>
</evidence>
<dbReference type="RefSeq" id="WP_146888245.1">
    <property type="nucleotide sequence ID" value="NZ_BJXB01000025.1"/>
</dbReference>
<dbReference type="PANTHER" id="PTHR24291">
    <property type="entry name" value="CYTOCHROME P450 FAMILY 4"/>
    <property type="match status" value="1"/>
</dbReference>
<gene>
    <name evidence="9" type="ORF">DC3_44600</name>
</gene>
<proteinExistence type="inferred from homology"/>
<dbReference type="GO" id="GO:0016705">
    <property type="term" value="F:oxidoreductase activity, acting on paired donors, with incorporation or reduction of molecular oxygen"/>
    <property type="evidence" value="ECO:0007669"/>
    <property type="project" value="InterPro"/>
</dbReference>
<dbReference type="GO" id="GO:0020037">
    <property type="term" value="F:heme binding"/>
    <property type="evidence" value="ECO:0007669"/>
    <property type="project" value="InterPro"/>
</dbReference>
<keyword evidence="3 7" id="KW-0479">Metal-binding</keyword>
<dbReference type="AlphaFoldDB" id="A0A511N7K7"/>
<feature type="binding site" description="axial binding residue" evidence="7">
    <location>
        <position position="401"/>
    </location>
    <ligand>
        <name>heme</name>
        <dbReference type="ChEBI" id="CHEBI:30413"/>
    </ligand>
    <ligandPart>
        <name>Fe</name>
        <dbReference type="ChEBI" id="CHEBI:18248"/>
    </ligandPart>
</feature>
<dbReference type="SUPFAM" id="SSF48264">
    <property type="entry name" value="Cytochrome P450"/>
    <property type="match status" value="1"/>
</dbReference>
<dbReference type="EMBL" id="BJXB01000025">
    <property type="protein sequence ID" value="GEM48825.1"/>
    <property type="molecule type" value="Genomic_DNA"/>
</dbReference>
<keyword evidence="10" id="KW-1185">Reference proteome</keyword>
<dbReference type="GO" id="GO:0005506">
    <property type="term" value="F:iron ion binding"/>
    <property type="evidence" value="ECO:0007669"/>
    <property type="project" value="InterPro"/>
</dbReference>
<dbReference type="PANTHER" id="PTHR24291:SF50">
    <property type="entry name" value="BIFUNCTIONAL ALBAFLAVENONE MONOOXYGENASE_TERPENE SYNTHASE"/>
    <property type="match status" value="1"/>
</dbReference>
<evidence type="ECO:0000256" key="7">
    <source>
        <dbReference type="PIRSR" id="PIRSR602401-1"/>
    </source>
</evidence>
<evidence type="ECO:0000256" key="4">
    <source>
        <dbReference type="ARBA" id="ARBA00023002"/>
    </source>
</evidence>
<comment type="similarity">
    <text evidence="1 8">Belongs to the cytochrome P450 family.</text>
</comment>
<dbReference type="InterPro" id="IPR017972">
    <property type="entry name" value="Cyt_P450_CS"/>
</dbReference>
<dbReference type="InterPro" id="IPR036396">
    <property type="entry name" value="Cyt_P450_sf"/>
</dbReference>
<evidence type="ECO:0000256" key="5">
    <source>
        <dbReference type="ARBA" id="ARBA00023004"/>
    </source>
</evidence>
<sequence length="455" mass="51494">MTTLMHTRAVPRMPGIPVLGNAPSFRKDPVQILADGFRDHGNVVRYQIASIPLYGISHPELAQQVLVERNKEFLKMERLDRPPQGLGLVGGMGLVTNPDHSSWLTQRRMIQPMFHRARLASMGQKMAEAVQSMLERWEQSTEPLEMDHEMLNVTMDIITRTMFSSDISSSAGKAAHASSVALHFASGRIASPIKLPLKFPLPSHLEFHQAMRTLDSIIFQLIEERKPQVGAYGDLLDMLLEARDADTGEGMTDKQLRDELVTIFIAGHETTAHSLAWTWHLLGQHPEVLERMRTEVQKVAGNRIPTVADQGQLTYTTQVFQEAMRLYPAAPIIPRRIEQDTPLGDHMLQGNSRILVCVRNIHRHPDFWEHPDRFDPDRFEPSRSRTHRLAFMPFGAGARMCIGNNLAMMEAVLILASVVQRFDVQVLTREPLAHEFAITLRPRDGIPTRVHSRQP</sequence>
<comment type="caution">
    <text evidence="9">The sequence shown here is derived from an EMBL/GenBank/DDBJ whole genome shotgun (WGS) entry which is preliminary data.</text>
</comment>
<comment type="cofactor">
    <cofactor evidence="7">
        <name>heme</name>
        <dbReference type="ChEBI" id="CHEBI:30413"/>
    </cofactor>
</comment>
<keyword evidence="2 7" id="KW-0349">Heme</keyword>
<dbReference type="PROSITE" id="PS00086">
    <property type="entry name" value="CYTOCHROME_P450"/>
    <property type="match status" value="1"/>
</dbReference>
<dbReference type="OrthoDB" id="9789468at2"/>